<name>A0A0M9WH44_9EURO</name>
<sequence>MGFNGFSRGYQKRAWSFNMTDDFKLALADIMTYFRCDVWLVLVLPFQHCVVFHTQQALQPCLVRFALPNLTYCLYHSVESVVNITIYNNLCSCSFGVCGRNKKVSFLVYKWRVLTKQGYNNTGRRGIALNDKCLNLA</sequence>
<evidence type="ECO:0000313" key="1">
    <source>
        <dbReference type="EMBL" id="KOS44652.1"/>
    </source>
</evidence>
<gene>
    <name evidence="1" type="ORF">ACN38_g4453</name>
</gene>
<keyword evidence="2" id="KW-1185">Reference proteome</keyword>
<accession>A0A0M9WH44</accession>
<reference evidence="1 2" key="1">
    <citation type="submission" date="2015-08" db="EMBL/GenBank/DDBJ databases">
        <title>Genome sequencing of Penicillium nordicum.</title>
        <authorList>
            <person name="Nguyen H.D."/>
            <person name="Seifert K.A."/>
        </authorList>
    </citation>
    <scope>NUCLEOTIDE SEQUENCE [LARGE SCALE GENOMIC DNA]</scope>
    <source>
        <strain evidence="1 2">DAOMC 185683</strain>
    </source>
</reference>
<organism evidence="1 2">
    <name type="scientific">Penicillium nordicum</name>
    <dbReference type="NCBI Taxonomy" id="229535"/>
    <lineage>
        <taxon>Eukaryota</taxon>
        <taxon>Fungi</taxon>
        <taxon>Dikarya</taxon>
        <taxon>Ascomycota</taxon>
        <taxon>Pezizomycotina</taxon>
        <taxon>Eurotiomycetes</taxon>
        <taxon>Eurotiomycetidae</taxon>
        <taxon>Eurotiales</taxon>
        <taxon>Aspergillaceae</taxon>
        <taxon>Penicillium</taxon>
    </lineage>
</organism>
<dbReference type="EMBL" id="LHQQ01000057">
    <property type="protein sequence ID" value="KOS44652.1"/>
    <property type="molecule type" value="Genomic_DNA"/>
</dbReference>
<comment type="caution">
    <text evidence="1">The sequence shown here is derived from an EMBL/GenBank/DDBJ whole genome shotgun (WGS) entry which is preliminary data.</text>
</comment>
<dbReference type="Proteomes" id="UP000037696">
    <property type="component" value="Unassembled WGS sequence"/>
</dbReference>
<evidence type="ECO:0000313" key="2">
    <source>
        <dbReference type="Proteomes" id="UP000037696"/>
    </source>
</evidence>
<protein>
    <submittedName>
        <fullName evidence="1">Uncharacterized protein</fullName>
    </submittedName>
</protein>
<dbReference type="AlphaFoldDB" id="A0A0M9WH44"/>
<proteinExistence type="predicted"/>